<evidence type="ECO:0000256" key="1">
    <source>
        <dbReference type="SAM" id="MobiDB-lite"/>
    </source>
</evidence>
<feature type="compositionally biased region" description="Polar residues" evidence="1">
    <location>
        <begin position="31"/>
        <end position="42"/>
    </location>
</feature>
<dbReference type="PANTHER" id="PTHR20932:SF8">
    <property type="entry name" value="LD22649P"/>
    <property type="match status" value="1"/>
</dbReference>
<evidence type="ECO:0000313" key="4">
    <source>
        <dbReference type="Proteomes" id="UP000230002"/>
    </source>
</evidence>
<feature type="compositionally biased region" description="Low complexity" evidence="1">
    <location>
        <begin position="110"/>
        <end position="119"/>
    </location>
</feature>
<feature type="region of interest" description="Disordered" evidence="1">
    <location>
        <begin position="392"/>
        <end position="503"/>
    </location>
</feature>
<dbReference type="Pfam" id="PF01476">
    <property type="entry name" value="LysM"/>
    <property type="match status" value="1"/>
</dbReference>
<name>A0A2G8S6K0_9APHY</name>
<dbReference type="SMART" id="SM00257">
    <property type="entry name" value="LysM"/>
    <property type="match status" value="1"/>
</dbReference>
<feature type="compositionally biased region" description="Polar residues" evidence="1">
    <location>
        <begin position="97"/>
        <end position="109"/>
    </location>
</feature>
<evidence type="ECO:0000259" key="2">
    <source>
        <dbReference type="PROSITE" id="PS51782"/>
    </source>
</evidence>
<feature type="compositionally biased region" description="Basic and acidic residues" evidence="1">
    <location>
        <begin position="432"/>
        <end position="444"/>
    </location>
</feature>
<dbReference type="Proteomes" id="UP000230002">
    <property type="component" value="Unassembled WGS sequence"/>
</dbReference>
<feature type="region of interest" description="Disordered" evidence="1">
    <location>
        <begin position="283"/>
        <end position="317"/>
    </location>
</feature>
<feature type="compositionally biased region" description="Basic residues" evidence="1">
    <location>
        <begin position="464"/>
        <end position="473"/>
    </location>
</feature>
<feature type="compositionally biased region" description="Basic and acidic residues" evidence="1">
    <location>
        <begin position="8"/>
        <end position="17"/>
    </location>
</feature>
<dbReference type="EMBL" id="AYKW01000023">
    <property type="protein sequence ID" value="PIL29375.1"/>
    <property type="molecule type" value="Genomic_DNA"/>
</dbReference>
<comment type="caution">
    <text evidence="3">The sequence shown here is derived from an EMBL/GenBank/DDBJ whole genome shotgun (WGS) entry which is preliminary data.</text>
</comment>
<dbReference type="STRING" id="1077348.A0A2G8S6K0"/>
<evidence type="ECO:0000313" key="3">
    <source>
        <dbReference type="EMBL" id="PIL29375.1"/>
    </source>
</evidence>
<dbReference type="AlphaFoldDB" id="A0A2G8S6K0"/>
<proteinExistence type="predicted"/>
<feature type="region of interest" description="Disordered" evidence="1">
    <location>
        <begin position="520"/>
        <end position="544"/>
    </location>
</feature>
<dbReference type="InterPro" id="IPR036779">
    <property type="entry name" value="LysM_dom_sf"/>
</dbReference>
<dbReference type="OrthoDB" id="2107166at2759"/>
<feature type="domain" description="LysM" evidence="2">
    <location>
        <begin position="164"/>
        <end position="208"/>
    </location>
</feature>
<feature type="region of interest" description="Disordered" evidence="1">
    <location>
        <begin position="224"/>
        <end position="251"/>
    </location>
</feature>
<organism evidence="3 4">
    <name type="scientific">Ganoderma sinense ZZ0214-1</name>
    <dbReference type="NCBI Taxonomy" id="1077348"/>
    <lineage>
        <taxon>Eukaryota</taxon>
        <taxon>Fungi</taxon>
        <taxon>Dikarya</taxon>
        <taxon>Basidiomycota</taxon>
        <taxon>Agaricomycotina</taxon>
        <taxon>Agaricomycetes</taxon>
        <taxon>Polyporales</taxon>
        <taxon>Polyporaceae</taxon>
        <taxon>Ganoderma</taxon>
    </lineage>
</organism>
<sequence length="544" mass="59502">MQPRLRHRDSDHDHDPNAGDLTQIWAANPQAERSQSSFSSAVRRNDTTPSKRRRGSDGLTRRSRTDHDPWSTETSSGTHSRSRTVDDEVGAGESFWFSRSRSTTQHPLRSSSSLASSSSWTLDHDTRPSLKRILSDSDALDLASNGNRHEREGSRVPDREMLVIVHEVQPKDSLAGVALKYGITLADLRRANQLWTSDSIHLRKVLHIPVDKTRQARQLREALIDSSLAQEPPSPTPDPSIVSDSEEETPPVEDTLLDIGKLTIRRVPASQLSYFPPSTQSLSLLDNDHSSTARNSSTLPNGKGSRNRSALPLSFKRPGDSPLQGVLAVVSSSLHTTTEHLRASTTSLFGNPIPRVPTTLAARLSLESTSGTPSSVSDDFDWEHEMEDVSAGMTARRANGTTTSPPNSLTRTRSHARQASASLNDLHASPKSVREQEQEERDSVELDVGPFQASGGSPPSPRTPTHRHHRRASSGRSDSAREKATTKHTHKQKPAVPYAGDASAAVEWGSPRAASVVRTAQMEPSPGMQLPLMARRTKSMDPFA</sequence>
<dbReference type="SUPFAM" id="SSF54106">
    <property type="entry name" value="LysM domain"/>
    <property type="match status" value="1"/>
</dbReference>
<dbReference type="CDD" id="cd00118">
    <property type="entry name" value="LysM"/>
    <property type="match status" value="1"/>
</dbReference>
<feature type="compositionally biased region" description="Basic and acidic residues" evidence="1">
    <location>
        <begin position="55"/>
        <end position="70"/>
    </location>
</feature>
<gene>
    <name evidence="3" type="ORF">GSI_09427</name>
</gene>
<dbReference type="PROSITE" id="PS51782">
    <property type="entry name" value="LYSM"/>
    <property type="match status" value="1"/>
</dbReference>
<dbReference type="Gene3D" id="3.10.350.10">
    <property type="entry name" value="LysM domain"/>
    <property type="match status" value="1"/>
</dbReference>
<protein>
    <recommendedName>
        <fullName evidence="2">LysM domain-containing protein</fullName>
    </recommendedName>
</protein>
<dbReference type="InterPro" id="IPR045030">
    <property type="entry name" value="LYSM1-4"/>
</dbReference>
<keyword evidence="4" id="KW-1185">Reference proteome</keyword>
<reference evidence="3 4" key="1">
    <citation type="journal article" date="2015" name="Sci. Rep.">
        <title>Chromosome-level genome map provides insights into diverse defense mechanisms in the medicinal fungus Ganoderma sinense.</title>
        <authorList>
            <person name="Zhu Y."/>
            <person name="Xu J."/>
            <person name="Sun C."/>
            <person name="Zhou S."/>
            <person name="Xu H."/>
            <person name="Nelson D.R."/>
            <person name="Qian J."/>
            <person name="Song J."/>
            <person name="Luo H."/>
            <person name="Xiang L."/>
            <person name="Li Y."/>
            <person name="Xu Z."/>
            <person name="Ji A."/>
            <person name="Wang L."/>
            <person name="Lu S."/>
            <person name="Hayward A."/>
            <person name="Sun W."/>
            <person name="Li X."/>
            <person name="Schwartz D.C."/>
            <person name="Wang Y."/>
            <person name="Chen S."/>
        </authorList>
    </citation>
    <scope>NUCLEOTIDE SEQUENCE [LARGE SCALE GENOMIC DNA]</scope>
    <source>
        <strain evidence="3 4">ZZ0214-1</strain>
    </source>
</reference>
<feature type="region of interest" description="Disordered" evidence="1">
    <location>
        <begin position="1"/>
        <end position="124"/>
    </location>
</feature>
<accession>A0A2G8S6K0</accession>
<feature type="compositionally biased region" description="Polar residues" evidence="1">
    <location>
        <begin position="399"/>
        <end position="423"/>
    </location>
</feature>
<dbReference type="InterPro" id="IPR018392">
    <property type="entry name" value="LysM"/>
</dbReference>
<dbReference type="PANTHER" id="PTHR20932">
    <property type="entry name" value="LYSM AND PUTATIVE PEPTIDOGLYCAN-BINDING DOMAIN-CONTAINING PROTEIN"/>
    <property type="match status" value="1"/>
</dbReference>